<proteinExistence type="predicted"/>
<evidence type="ECO:0000313" key="1">
    <source>
        <dbReference type="EMBL" id="EYC10337.1"/>
    </source>
</evidence>
<accession>A0A016U657</accession>
<dbReference type="AlphaFoldDB" id="A0A016U657"/>
<comment type="caution">
    <text evidence="1">The sequence shown here is derived from an EMBL/GenBank/DDBJ whole genome shotgun (WGS) entry which is preliminary data.</text>
</comment>
<evidence type="ECO:0000313" key="2">
    <source>
        <dbReference type="Proteomes" id="UP000024635"/>
    </source>
</evidence>
<dbReference type="OrthoDB" id="5836468at2759"/>
<evidence type="ECO:0008006" key="3">
    <source>
        <dbReference type="Google" id="ProtNLM"/>
    </source>
</evidence>
<gene>
    <name evidence="1" type="primary">Acey_s0056.g2686</name>
    <name evidence="1" type="ORF">Y032_0056g2686</name>
</gene>
<reference evidence="2" key="1">
    <citation type="journal article" date="2015" name="Nat. Genet.">
        <title>The genome and transcriptome of the zoonotic hookworm Ancylostoma ceylanicum identify infection-specific gene families.</title>
        <authorList>
            <person name="Schwarz E.M."/>
            <person name="Hu Y."/>
            <person name="Antoshechkin I."/>
            <person name="Miller M.M."/>
            <person name="Sternberg P.W."/>
            <person name="Aroian R.V."/>
        </authorList>
    </citation>
    <scope>NUCLEOTIDE SEQUENCE</scope>
    <source>
        <strain evidence="2">HY135</strain>
    </source>
</reference>
<dbReference type="Proteomes" id="UP000024635">
    <property type="component" value="Unassembled WGS sequence"/>
</dbReference>
<protein>
    <recommendedName>
        <fullName evidence="3">C6 domain-containing protein</fullName>
    </recommendedName>
</protein>
<sequence>MTVSVCCPILSTTSLPKRNPTNPTVFHQCSILRRMSSTCPVDGIVFCDAAQETNPTTMQVEFFNAAGAVVRTVTGAPPSLVVNVYCVNGAWHVRTSPTATTTVPISTVSCAQTGSTGADRALIPGTAVN</sequence>
<organism evidence="1 2">
    <name type="scientific">Ancylostoma ceylanicum</name>
    <dbReference type="NCBI Taxonomy" id="53326"/>
    <lineage>
        <taxon>Eukaryota</taxon>
        <taxon>Metazoa</taxon>
        <taxon>Ecdysozoa</taxon>
        <taxon>Nematoda</taxon>
        <taxon>Chromadorea</taxon>
        <taxon>Rhabditida</taxon>
        <taxon>Rhabditina</taxon>
        <taxon>Rhabditomorpha</taxon>
        <taxon>Strongyloidea</taxon>
        <taxon>Ancylostomatidae</taxon>
        <taxon>Ancylostomatinae</taxon>
        <taxon>Ancylostoma</taxon>
    </lineage>
</organism>
<dbReference type="EMBL" id="JARK01001392">
    <property type="protein sequence ID" value="EYC10337.1"/>
    <property type="molecule type" value="Genomic_DNA"/>
</dbReference>
<keyword evidence="2" id="KW-1185">Reference proteome</keyword>
<name>A0A016U657_9BILA</name>